<keyword evidence="2" id="KW-1185">Reference proteome</keyword>
<accession>A0A1V9ZV03</accession>
<reference evidence="1 2" key="1">
    <citation type="journal article" date="2014" name="Genome Biol. Evol.">
        <title>The secreted proteins of Achlya hypogyna and Thraustotheca clavata identify the ancestral oomycete secretome and reveal gene acquisitions by horizontal gene transfer.</title>
        <authorList>
            <person name="Misner I."/>
            <person name="Blouin N."/>
            <person name="Leonard G."/>
            <person name="Richards T.A."/>
            <person name="Lane C.E."/>
        </authorList>
    </citation>
    <scope>NUCLEOTIDE SEQUENCE [LARGE SCALE GENOMIC DNA]</scope>
    <source>
        <strain evidence="1 2">ATCC 34112</strain>
    </source>
</reference>
<dbReference type="OrthoDB" id="126596at2759"/>
<proteinExistence type="predicted"/>
<dbReference type="Gene3D" id="1.25.40.20">
    <property type="entry name" value="Ankyrin repeat-containing domain"/>
    <property type="match status" value="1"/>
</dbReference>
<sequence length="83" mass="9233">MDLSAMYGDMEMVRFLHQNRTEGCTANAMDYAAFNGQLDIVKFLRCTTKAMNHAAAKGFLDINRTEGCTKDAMDNAAENGYLQ</sequence>
<protein>
    <submittedName>
        <fullName evidence="1">Uncharacterized protein</fullName>
    </submittedName>
</protein>
<dbReference type="PANTHER" id="PTHR46586">
    <property type="entry name" value="ANKYRIN REPEAT-CONTAINING PROTEIN"/>
    <property type="match status" value="1"/>
</dbReference>
<evidence type="ECO:0000313" key="1">
    <source>
        <dbReference type="EMBL" id="OQS01801.1"/>
    </source>
</evidence>
<dbReference type="Proteomes" id="UP000243217">
    <property type="component" value="Unassembled WGS sequence"/>
</dbReference>
<dbReference type="Pfam" id="PF13637">
    <property type="entry name" value="Ank_4"/>
    <property type="match status" value="1"/>
</dbReference>
<dbReference type="AlphaFoldDB" id="A0A1V9ZV03"/>
<dbReference type="EMBL" id="JNBS01001454">
    <property type="protein sequence ID" value="OQS01801.1"/>
    <property type="molecule type" value="Genomic_DNA"/>
</dbReference>
<name>A0A1V9ZV03_9STRA</name>
<comment type="caution">
    <text evidence="1">The sequence shown here is derived from an EMBL/GenBank/DDBJ whole genome shotgun (WGS) entry which is preliminary data.</text>
</comment>
<organism evidence="1 2">
    <name type="scientific">Thraustotheca clavata</name>
    <dbReference type="NCBI Taxonomy" id="74557"/>
    <lineage>
        <taxon>Eukaryota</taxon>
        <taxon>Sar</taxon>
        <taxon>Stramenopiles</taxon>
        <taxon>Oomycota</taxon>
        <taxon>Saprolegniomycetes</taxon>
        <taxon>Saprolegniales</taxon>
        <taxon>Achlyaceae</taxon>
        <taxon>Thraustotheca</taxon>
    </lineage>
</organism>
<dbReference type="PANTHER" id="PTHR46586:SF3">
    <property type="entry name" value="ANKYRIN REPEAT-CONTAINING PROTEIN"/>
    <property type="match status" value="1"/>
</dbReference>
<dbReference type="InterPro" id="IPR036770">
    <property type="entry name" value="Ankyrin_rpt-contain_sf"/>
</dbReference>
<dbReference type="InterPro" id="IPR052050">
    <property type="entry name" value="SecEffector_AnkRepeat"/>
</dbReference>
<gene>
    <name evidence="1" type="ORF">THRCLA_21613</name>
</gene>
<dbReference type="SUPFAM" id="SSF140860">
    <property type="entry name" value="Pseudo ankyrin repeat-like"/>
    <property type="match status" value="1"/>
</dbReference>
<dbReference type="InterPro" id="IPR002110">
    <property type="entry name" value="Ankyrin_rpt"/>
</dbReference>
<evidence type="ECO:0000313" key="2">
    <source>
        <dbReference type="Proteomes" id="UP000243217"/>
    </source>
</evidence>